<sequence length="422" mass="48122">MDRNIGRLMPSAYFDYLPLLGAFVVAGDRFTEKKTGFILYNISAGILTTELAGWVSRWIRAQDLYKVRSKVTWEVADRPFRWTKFLFGFTLISLPIHGMLLALTVLSADWWGFANVISMIISVAVRCGQVHQNQAGIDANIETAEKEAQAKVSKYERALQQFEDWERTGSSTETRDPPVEPKDFHEAKVLMVTDDSKILTLVAPNYLIKAIFTTNPRIPSPIFYLTCRAIGWVAFAVHVISIGMAELPTQICSVVLIIVATVLTGYKVGSEDSKSKIWKALRRRFARGNEEDETLTCWVTSRLKATISSYPEDWSVWTEDERKFARYQNANVEKGSLNGTGSKPKTFIDVESLSPATKQEPVQERRQDLYAWLDLTEEQDRCLVAWGLIPHNTDWQNSYQDKKRIHRQRERHGKGRGTETKC</sequence>
<feature type="transmembrane region" description="Helical" evidence="2">
    <location>
        <begin position="110"/>
        <end position="128"/>
    </location>
</feature>
<evidence type="ECO:0000256" key="2">
    <source>
        <dbReference type="SAM" id="Phobius"/>
    </source>
</evidence>
<dbReference type="GeneID" id="81366840"/>
<feature type="transmembrane region" description="Helical" evidence="2">
    <location>
        <begin position="222"/>
        <end position="241"/>
    </location>
</feature>
<comment type="caution">
    <text evidence="3">The sequence shown here is derived from an EMBL/GenBank/DDBJ whole genome shotgun (WGS) entry which is preliminary data.</text>
</comment>
<accession>A0A9W9W4Q2</accession>
<feature type="transmembrane region" description="Helical" evidence="2">
    <location>
        <begin position="12"/>
        <end position="31"/>
    </location>
</feature>
<feature type="transmembrane region" description="Helical" evidence="2">
    <location>
        <begin position="85"/>
        <end position="104"/>
    </location>
</feature>
<organism evidence="3 4">
    <name type="scientific">Penicillium cosmopolitanum</name>
    <dbReference type="NCBI Taxonomy" id="1131564"/>
    <lineage>
        <taxon>Eukaryota</taxon>
        <taxon>Fungi</taxon>
        <taxon>Dikarya</taxon>
        <taxon>Ascomycota</taxon>
        <taxon>Pezizomycotina</taxon>
        <taxon>Eurotiomycetes</taxon>
        <taxon>Eurotiomycetidae</taxon>
        <taxon>Eurotiales</taxon>
        <taxon>Aspergillaceae</taxon>
        <taxon>Penicillium</taxon>
    </lineage>
</organism>
<protein>
    <submittedName>
        <fullName evidence="3">Uncharacterized protein</fullName>
    </submittedName>
</protein>
<feature type="transmembrane region" description="Helical" evidence="2">
    <location>
        <begin position="37"/>
        <end position="59"/>
    </location>
</feature>
<reference evidence="3" key="2">
    <citation type="journal article" date="2023" name="IMA Fungus">
        <title>Comparative genomic study of the Penicillium genus elucidates a diverse pangenome and 15 lateral gene transfer events.</title>
        <authorList>
            <person name="Petersen C."/>
            <person name="Sorensen T."/>
            <person name="Nielsen M.R."/>
            <person name="Sondergaard T.E."/>
            <person name="Sorensen J.L."/>
            <person name="Fitzpatrick D.A."/>
            <person name="Frisvad J.C."/>
            <person name="Nielsen K.L."/>
        </authorList>
    </citation>
    <scope>NUCLEOTIDE SEQUENCE</scope>
    <source>
        <strain evidence="3">IBT 29677</strain>
    </source>
</reference>
<proteinExistence type="predicted"/>
<dbReference type="Proteomes" id="UP001147747">
    <property type="component" value="Unassembled WGS sequence"/>
</dbReference>
<dbReference type="EMBL" id="JAPZBU010000005">
    <property type="protein sequence ID" value="KAJ5403352.1"/>
    <property type="molecule type" value="Genomic_DNA"/>
</dbReference>
<keyword evidence="2" id="KW-0472">Membrane</keyword>
<name>A0A9W9W4Q2_9EURO</name>
<keyword evidence="2" id="KW-0812">Transmembrane</keyword>
<feature type="transmembrane region" description="Helical" evidence="2">
    <location>
        <begin position="247"/>
        <end position="266"/>
    </location>
</feature>
<dbReference type="RefSeq" id="XP_056490594.1">
    <property type="nucleotide sequence ID" value="XM_056627860.1"/>
</dbReference>
<evidence type="ECO:0000313" key="3">
    <source>
        <dbReference type="EMBL" id="KAJ5403352.1"/>
    </source>
</evidence>
<keyword evidence="2" id="KW-1133">Transmembrane helix</keyword>
<evidence type="ECO:0000313" key="4">
    <source>
        <dbReference type="Proteomes" id="UP001147747"/>
    </source>
</evidence>
<gene>
    <name evidence="3" type="ORF">N7509_003223</name>
</gene>
<feature type="compositionally biased region" description="Basic residues" evidence="1">
    <location>
        <begin position="403"/>
        <end position="415"/>
    </location>
</feature>
<keyword evidence="4" id="KW-1185">Reference proteome</keyword>
<dbReference type="AlphaFoldDB" id="A0A9W9W4Q2"/>
<evidence type="ECO:0000256" key="1">
    <source>
        <dbReference type="SAM" id="MobiDB-lite"/>
    </source>
</evidence>
<feature type="region of interest" description="Disordered" evidence="1">
    <location>
        <begin position="400"/>
        <end position="422"/>
    </location>
</feature>
<reference evidence="3" key="1">
    <citation type="submission" date="2022-12" db="EMBL/GenBank/DDBJ databases">
        <authorList>
            <person name="Petersen C."/>
        </authorList>
    </citation>
    <scope>NUCLEOTIDE SEQUENCE</scope>
    <source>
        <strain evidence="3">IBT 29677</strain>
    </source>
</reference>
<dbReference type="OrthoDB" id="5422688at2759"/>